<evidence type="ECO:0000313" key="9">
    <source>
        <dbReference type="EMBL" id="EMG46089.1"/>
    </source>
</evidence>
<dbReference type="EMBL" id="AOGT01002150">
    <property type="protein sequence ID" value="EMG46089.1"/>
    <property type="molecule type" value="Genomic_DNA"/>
</dbReference>
<dbReference type="InterPro" id="IPR044609">
    <property type="entry name" value="FKBP2/11"/>
</dbReference>
<reference evidence="9 10" key="1">
    <citation type="submission" date="2013-02" db="EMBL/GenBank/DDBJ databases">
        <title>Genome sequence of Candida maltosa Xu316, a potential industrial strain for xylitol and ethanol production.</title>
        <authorList>
            <person name="Yu J."/>
            <person name="Wang Q."/>
            <person name="Geng X."/>
            <person name="Bao W."/>
            <person name="He P."/>
            <person name="Cai J."/>
        </authorList>
    </citation>
    <scope>NUCLEOTIDE SEQUENCE [LARGE SCALE GENOMIC DNA]</scope>
    <source>
        <strain evidence="10">Xu316</strain>
    </source>
</reference>
<dbReference type="PROSITE" id="PS50059">
    <property type="entry name" value="FKBP_PPIASE"/>
    <property type="match status" value="1"/>
</dbReference>
<dbReference type="SUPFAM" id="SSF54534">
    <property type="entry name" value="FKBP-like"/>
    <property type="match status" value="1"/>
</dbReference>
<keyword evidence="7" id="KW-0732">Signal</keyword>
<dbReference type="PANTHER" id="PTHR45779">
    <property type="entry name" value="PEPTIDYLPROLYL ISOMERASE"/>
    <property type="match status" value="1"/>
</dbReference>
<organism evidence="9 10">
    <name type="scientific">Candida maltosa (strain Xu316)</name>
    <name type="common">Yeast</name>
    <dbReference type="NCBI Taxonomy" id="1245528"/>
    <lineage>
        <taxon>Eukaryota</taxon>
        <taxon>Fungi</taxon>
        <taxon>Dikarya</taxon>
        <taxon>Ascomycota</taxon>
        <taxon>Saccharomycotina</taxon>
        <taxon>Pichiomycetes</taxon>
        <taxon>Debaryomycetaceae</taxon>
        <taxon>Candida/Lodderomyces clade</taxon>
        <taxon>Candida</taxon>
    </lineage>
</organism>
<dbReference type="PANTHER" id="PTHR45779:SF7">
    <property type="entry name" value="PEPTIDYLPROLYL ISOMERASE"/>
    <property type="match status" value="1"/>
</dbReference>
<feature type="non-terminal residue" evidence="9">
    <location>
        <position position="1"/>
    </location>
</feature>
<sequence>MKTSIITFAAIALSQLFSFTTAAEEEAATGLSEGIQIVIKSVEDCTRKAKAGDYISVHYKGTFEDGKVFDSSYDRGNPLPFILGRQQVIKCWDEGLLGMCVGEIRELTCQPDVAYGKYGIGPIPGDTTLVFTAEMVSIENFDAEPESEYEKDEL</sequence>
<evidence type="ECO:0000256" key="6">
    <source>
        <dbReference type="PROSITE-ProRule" id="PRU00277"/>
    </source>
</evidence>
<feature type="chain" id="PRO_5004035441" description="peptidylprolyl isomerase" evidence="7">
    <location>
        <begin position="23"/>
        <end position="154"/>
    </location>
</feature>
<accession>M3JUQ6</accession>
<dbReference type="Gene3D" id="3.10.50.40">
    <property type="match status" value="1"/>
</dbReference>
<dbReference type="AlphaFoldDB" id="M3JUQ6"/>
<dbReference type="eggNOG" id="KOG0549">
    <property type="taxonomic scope" value="Eukaryota"/>
</dbReference>
<comment type="catalytic activity">
    <reaction evidence="1 6">
        <text>[protein]-peptidylproline (omega=180) = [protein]-peptidylproline (omega=0)</text>
        <dbReference type="Rhea" id="RHEA:16237"/>
        <dbReference type="Rhea" id="RHEA-COMP:10747"/>
        <dbReference type="Rhea" id="RHEA-COMP:10748"/>
        <dbReference type="ChEBI" id="CHEBI:83833"/>
        <dbReference type="ChEBI" id="CHEBI:83834"/>
        <dbReference type="EC" id="5.2.1.8"/>
    </reaction>
</comment>
<dbReference type="InterPro" id="IPR046357">
    <property type="entry name" value="PPIase_dom_sf"/>
</dbReference>
<gene>
    <name evidence="9" type="ORF">G210_3681</name>
</gene>
<keyword evidence="4 6" id="KW-0413">Isomerase</keyword>
<evidence type="ECO:0000313" key="10">
    <source>
        <dbReference type="Proteomes" id="UP000011777"/>
    </source>
</evidence>
<dbReference type="FunFam" id="3.10.50.40:FF:000006">
    <property type="entry name" value="Peptidyl-prolyl cis-trans isomerase"/>
    <property type="match status" value="1"/>
</dbReference>
<keyword evidence="3 6" id="KW-0697">Rotamase</keyword>
<keyword evidence="10" id="KW-1185">Reference proteome</keyword>
<name>M3JUQ6_CANMX</name>
<dbReference type="Pfam" id="PF00254">
    <property type="entry name" value="FKBP_C"/>
    <property type="match status" value="1"/>
</dbReference>
<evidence type="ECO:0000256" key="1">
    <source>
        <dbReference type="ARBA" id="ARBA00000971"/>
    </source>
</evidence>
<feature type="domain" description="PPIase FKBP-type" evidence="8">
    <location>
        <begin position="52"/>
        <end position="139"/>
    </location>
</feature>
<comment type="caution">
    <text evidence="9">The sequence shown here is derived from an EMBL/GenBank/DDBJ whole genome shotgun (WGS) entry which is preliminary data.</text>
</comment>
<dbReference type="GO" id="GO:0003755">
    <property type="term" value="F:peptidyl-prolyl cis-trans isomerase activity"/>
    <property type="evidence" value="ECO:0007669"/>
    <property type="project" value="UniProtKB-KW"/>
</dbReference>
<proteinExistence type="inferred from homology"/>
<evidence type="ECO:0000256" key="2">
    <source>
        <dbReference type="ARBA" id="ARBA00013194"/>
    </source>
</evidence>
<evidence type="ECO:0000256" key="4">
    <source>
        <dbReference type="ARBA" id="ARBA00023235"/>
    </source>
</evidence>
<dbReference type="HOGENOM" id="CLU_013615_8_1_1"/>
<dbReference type="InterPro" id="IPR001179">
    <property type="entry name" value="PPIase_FKBP_dom"/>
</dbReference>
<dbReference type="OMA" id="PKTCDIQ"/>
<feature type="signal peptide" evidence="7">
    <location>
        <begin position="1"/>
        <end position="22"/>
    </location>
</feature>
<protein>
    <recommendedName>
        <fullName evidence="2 6">peptidylprolyl isomerase</fullName>
        <ecNumber evidence="2 6">5.2.1.8</ecNumber>
    </recommendedName>
</protein>
<evidence type="ECO:0000256" key="5">
    <source>
        <dbReference type="ARBA" id="ARBA00024206"/>
    </source>
</evidence>
<evidence type="ECO:0000256" key="3">
    <source>
        <dbReference type="ARBA" id="ARBA00023110"/>
    </source>
</evidence>
<evidence type="ECO:0000259" key="8">
    <source>
        <dbReference type="PROSITE" id="PS50059"/>
    </source>
</evidence>
<dbReference type="GO" id="GO:0005783">
    <property type="term" value="C:endoplasmic reticulum"/>
    <property type="evidence" value="ECO:0007669"/>
    <property type="project" value="TreeGrafter"/>
</dbReference>
<comment type="similarity">
    <text evidence="5">Belongs to the FKBP-type PPIase family. FKBP2 subfamily.</text>
</comment>
<dbReference type="OrthoDB" id="1902587at2759"/>
<dbReference type="Proteomes" id="UP000011777">
    <property type="component" value="Unassembled WGS sequence"/>
</dbReference>
<dbReference type="EC" id="5.2.1.8" evidence="2 6"/>
<evidence type="ECO:0000256" key="7">
    <source>
        <dbReference type="SAM" id="SignalP"/>
    </source>
</evidence>
<dbReference type="STRING" id="1245528.M3JUQ6"/>